<reference evidence="1 2" key="1">
    <citation type="submission" date="2016-08" db="EMBL/GenBank/DDBJ databases">
        <title>Salinivibrio phage SMHB1.</title>
        <authorList>
            <person name="Olonade I.T."/>
            <person name="van Zyl L.J."/>
            <person name="Trindade M.I."/>
        </authorList>
    </citation>
    <scope>NUCLEOTIDE SEQUENCE [LARGE SCALE GENOMIC DNA]</scope>
</reference>
<dbReference type="Proteomes" id="UP000225897">
    <property type="component" value="Segment"/>
</dbReference>
<protein>
    <submittedName>
        <fullName evidence="1">Uncharacterized protein</fullName>
    </submittedName>
</protein>
<dbReference type="GeneID" id="54977083"/>
<gene>
    <name evidence="1" type="primary">PP_00048</name>
</gene>
<dbReference type="RefSeq" id="YP_009786990.1">
    <property type="nucleotide sequence ID" value="NC_047775.1"/>
</dbReference>
<accession>A0A1D9CA29</accession>
<name>A0A1D9CA29_9CAUD</name>
<evidence type="ECO:0000313" key="2">
    <source>
        <dbReference type="Proteomes" id="UP000225897"/>
    </source>
</evidence>
<dbReference type="EMBL" id="KX774374">
    <property type="protein sequence ID" value="AOY11853.1"/>
    <property type="molecule type" value="Genomic_DNA"/>
</dbReference>
<dbReference type="KEGG" id="vg:54977083"/>
<evidence type="ECO:0000313" key="1">
    <source>
        <dbReference type="EMBL" id="AOY11853.1"/>
    </source>
</evidence>
<sequence>MNNQRFVIQAYIGKQKVNVSSHRLTFNYNSPGTAMLTVKAEPEKNAIVAIDIGWGESVKRTFIGFIERTTREAEGYTRIFCRELAAMLYHPLDVIIRHPTLMQTLSNVTEQTGLQFVVPERAYSQSAIPCFYSVGNGYRIMDEIEQAFSVPDLFWQQQGNGQIYVGSYQDSYWASKPVSIPQSIMQPHNGKKSAKLSCVPHVKPGAIVNGRRLQKVEHIKTETVLEWM</sequence>
<proteinExistence type="predicted"/>
<keyword evidence="2" id="KW-1185">Reference proteome</keyword>
<organism evidence="1 2">
    <name type="scientific">Salinivibrio phage SMHB1</name>
    <dbReference type="NCBI Taxonomy" id="1897436"/>
    <lineage>
        <taxon>Viruses</taxon>
        <taxon>Duplodnaviria</taxon>
        <taxon>Heunggongvirae</taxon>
        <taxon>Uroviricota</taxon>
        <taxon>Caudoviricetes</taxon>
        <taxon>Peduoviridae</taxon>
        <taxon>Playavirus</taxon>
        <taxon>Playavirus SMHB1</taxon>
    </lineage>
</organism>